<keyword evidence="4 7" id="KW-0862">Zinc</keyword>
<dbReference type="InterPro" id="IPR015967">
    <property type="entry name" value="Rcmb_RecR_Znf"/>
</dbReference>
<keyword evidence="10" id="KW-1185">Reference proteome</keyword>
<dbReference type="GO" id="GO:0008270">
    <property type="term" value="F:zinc ion binding"/>
    <property type="evidence" value="ECO:0007669"/>
    <property type="project" value="UniProtKB-KW"/>
</dbReference>
<protein>
    <recommendedName>
        <fullName evidence="7">Recombination protein RecR</fullName>
    </recommendedName>
</protein>
<dbReference type="PROSITE" id="PS01300">
    <property type="entry name" value="RECR"/>
    <property type="match status" value="1"/>
</dbReference>
<dbReference type="PANTHER" id="PTHR30446">
    <property type="entry name" value="RECOMBINATION PROTEIN RECR"/>
    <property type="match status" value="1"/>
</dbReference>
<feature type="domain" description="Toprim" evidence="8">
    <location>
        <begin position="79"/>
        <end position="174"/>
    </location>
</feature>
<comment type="similarity">
    <text evidence="7">Belongs to the RecR family.</text>
</comment>
<evidence type="ECO:0000256" key="2">
    <source>
        <dbReference type="ARBA" id="ARBA00022763"/>
    </source>
</evidence>
<feature type="zinc finger region" description="C4-type" evidence="7">
    <location>
        <begin position="56"/>
        <end position="71"/>
    </location>
</feature>
<dbReference type="GO" id="GO:0006310">
    <property type="term" value="P:DNA recombination"/>
    <property type="evidence" value="ECO:0007669"/>
    <property type="project" value="UniProtKB-UniRule"/>
</dbReference>
<keyword evidence="6 7" id="KW-0234">DNA repair</keyword>
<evidence type="ECO:0000256" key="7">
    <source>
        <dbReference type="HAMAP-Rule" id="MF_00017"/>
    </source>
</evidence>
<dbReference type="SMART" id="SM00493">
    <property type="entry name" value="TOPRIM"/>
    <property type="match status" value="1"/>
</dbReference>
<dbReference type="Gene3D" id="6.10.250.240">
    <property type="match status" value="1"/>
</dbReference>
<keyword evidence="3 7" id="KW-0863">Zinc-finger</keyword>
<accession>A0A363UPZ2</accession>
<keyword evidence="2 7" id="KW-0227">DNA damage</keyword>
<dbReference type="Pfam" id="PF21176">
    <property type="entry name" value="RecR_HhH"/>
    <property type="match status" value="1"/>
</dbReference>
<gene>
    <name evidence="7" type="primary">recR</name>
    <name evidence="9" type="ORF">DEH80_02155</name>
</gene>
<dbReference type="Gene3D" id="1.10.8.420">
    <property type="entry name" value="RecR Domain 1"/>
    <property type="match status" value="1"/>
</dbReference>
<proteinExistence type="inferred from homology"/>
<name>A0A363UPZ2_9GAMM</name>
<dbReference type="OrthoDB" id="9802672at2"/>
<dbReference type="Proteomes" id="UP000251800">
    <property type="component" value="Unassembled WGS sequence"/>
</dbReference>
<dbReference type="InterPro" id="IPR023627">
    <property type="entry name" value="Rcmb_RecR"/>
</dbReference>
<dbReference type="GO" id="GO:0003677">
    <property type="term" value="F:DNA binding"/>
    <property type="evidence" value="ECO:0007669"/>
    <property type="project" value="UniProtKB-UniRule"/>
</dbReference>
<evidence type="ECO:0000256" key="3">
    <source>
        <dbReference type="ARBA" id="ARBA00022771"/>
    </source>
</evidence>
<dbReference type="AlphaFoldDB" id="A0A363UPZ2"/>
<dbReference type="InterPro" id="IPR034137">
    <property type="entry name" value="TOPRIM_RecR"/>
</dbReference>
<comment type="caution">
    <text evidence="9">The sequence shown here is derived from an EMBL/GenBank/DDBJ whole genome shotgun (WGS) entry which is preliminary data.</text>
</comment>
<dbReference type="SUPFAM" id="SSF111304">
    <property type="entry name" value="Recombination protein RecR"/>
    <property type="match status" value="1"/>
</dbReference>
<comment type="function">
    <text evidence="7">May play a role in DNA repair. It seems to be involved in an RecBC-independent recombinational process of DNA repair. It may act with RecF and RecO.</text>
</comment>
<dbReference type="CDD" id="cd01025">
    <property type="entry name" value="TOPRIM_recR"/>
    <property type="match status" value="1"/>
</dbReference>
<dbReference type="InterPro" id="IPR006171">
    <property type="entry name" value="TOPRIM_dom"/>
</dbReference>
<evidence type="ECO:0000259" key="8">
    <source>
        <dbReference type="PROSITE" id="PS50880"/>
    </source>
</evidence>
<keyword evidence="1 7" id="KW-0479">Metal-binding</keyword>
<evidence type="ECO:0000256" key="1">
    <source>
        <dbReference type="ARBA" id="ARBA00022723"/>
    </source>
</evidence>
<organism evidence="9 10">
    <name type="scientific">Abyssibacter profundi</name>
    <dbReference type="NCBI Taxonomy" id="2182787"/>
    <lineage>
        <taxon>Bacteria</taxon>
        <taxon>Pseudomonadati</taxon>
        <taxon>Pseudomonadota</taxon>
        <taxon>Gammaproteobacteria</taxon>
        <taxon>Chromatiales</taxon>
        <taxon>Oceanococcaceae</taxon>
        <taxon>Abyssibacter</taxon>
    </lineage>
</organism>
<dbReference type="PROSITE" id="PS50880">
    <property type="entry name" value="TOPRIM"/>
    <property type="match status" value="1"/>
</dbReference>
<evidence type="ECO:0000256" key="4">
    <source>
        <dbReference type="ARBA" id="ARBA00022833"/>
    </source>
</evidence>
<sequence>MYPARLQALIDALRALPGVGRKSAQRMAFQLLEHDRQAARTLAQSLEAALESLRRCVDCRMFSDADRCPICRSQRRDRSVMCVVESPADLVAVEQGAEYSGLYFVLHGRLSPLDGVGPEEVGLPRLAERLAEDSLQEVIIATGSTVEGEATAHYVGELARAAGVSVTRIAQGVPMGGELEYVDAGTLSHAFRGRQTL</sequence>
<evidence type="ECO:0000313" key="10">
    <source>
        <dbReference type="Proteomes" id="UP000251800"/>
    </source>
</evidence>
<evidence type="ECO:0000313" key="9">
    <source>
        <dbReference type="EMBL" id="PWN57512.1"/>
    </source>
</evidence>
<dbReference type="Pfam" id="PF21175">
    <property type="entry name" value="RecR_C"/>
    <property type="match status" value="1"/>
</dbReference>
<keyword evidence="5 7" id="KW-0233">DNA recombination</keyword>
<dbReference type="EMBL" id="QEQK01000002">
    <property type="protein sequence ID" value="PWN57512.1"/>
    <property type="molecule type" value="Genomic_DNA"/>
</dbReference>
<dbReference type="Pfam" id="PF13662">
    <property type="entry name" value="Toprim_4"/>
    <property type="match status" value="1"/>
</dbReference>
<dbReference type="NCBIfam" id="TIGR00615">
    <property type="entry name" value="recR"/>
    <property type="match status" value="1"/>
</dbReference>
<dbReference type="InterPro" id="IPR000093">
    <property type="entry name" value="DNA_Rcmb_RecR"/>
</dbReference>
<dbReference type="PANTHER" id="PTHR30446:SF0">
    <property type="entry name" value="RECOMBINATION PROTEIN RECR"/>
    <property type="match status" value="1"/>
</dbReference>
<reference evidence="9 10" key="1">
    <citation type="submission" date="2018-05" db="EMBL/GenBank/DDBJ databases">
        <title>Abyssibacter profundi OUC007T gen. nov., sp. nov, a marine bacterium isolated from seawater of the Mariana Trench.</title>
        <authorList>
            <person name="Zhou S."/>
        </authorList>
    </citation>
    <scope>NUCLEOTIDE SEQUENCE [LARGE SCALE GENOMIC DNA]</scope>
    <source>
        <strain evidence="9 10">OUC007</strain>
    </source>
</reference>
<dbReference type="GO" id="GO:0006281">
    <property type="term" value="P:DNA repair"/>
    <property type="evidence" value="ECO:0007669"/>
    <property type="project" value="UniProtKB-UniRule"/>
</dbReference>
<evidence type="ECO:0000256" key="5">
    <source>
        <dbReference type="ARBA" id="ARBA00023172"/>
    </source>
</evidence>
<dbReference type="HAMAP" id="MF_00017">
    <property type="entry name" value="RecR"/>
    <property type="match status" value="1"/>
</dbReference>
<evidence type="ECO:0000256" key="6">
    <source>
        <dbReference type="ARBA" id="ARBA00023204"/>
    </source>
</evidence>
<dbReference type="Gene3D" id="3.40.1360.10">
    <property type="match status" value="1"/>
</dbReference>